<dbReference type="Proteomes" id="UP001596116">
    <property type="component" value="Unassembled WGS sequence"/>
</dbReference>
<name>A0ABW1KUD2_9PROT</name>
<evidence type="ECO:0000313" key="3">
    <source>
        <dbReference type="Proteomes" id="UP001596116"/>
    </source>
</evidence>
<dbReference type="InterPro" id="IPR008993">
    <property type="entry name" value="TIMP-like_OB-fold"/>
</dbReference>
<dbReference type="SUPFAM" id="SSF50242">
    <property type="entry name" value="TIMP-like"/>
    <property type="match status" value="1"/>
</dbReference>
<gene>
    <name evidence="2" type="ORF">ACFMB1_01300</name>
</gene>
<sequence length="143" mass="15859">MRIFISIVLFLCAAIVPAQACSCIWPDNMTVKKHFEQTDVVFRGVFIGAKSFESEEYSILDRVGKFQVLEVLKGDIGAMADVYYPEDSGANCGLSFGVGDEYEVFAGIDDQGRIGTTDCSGTRNACARSEWSWDDYRKVAKKN</sequence>
<dbReference type="Gene3D" id="2.40.50.120">
    <property type="match status" value="1"/>
</dbReference>
<dbReference type="EMBL" id="JBHPON010000001">
    <property type="protein sequence ID" value="MFC6034157.1"/>
    <property type="molecule type" value="Genomic_DNA"/>
</dbReference>
<feature type="signal peptide" evidence="1">
    <location>
        <begin position="1"/>
        <end position="20"/>
    </location>
</feature>
<evidence type="ECO:0000256" key="1">
    <source>
        <dbReference type="SAM" id="SignalP"/>
    </source>
</evidence>
<accession>A0ABW1KUD2</accession>
<comment type="caution">
    <text evidence="2">The sequence shown here is derived from an EMBL/GenBank/DDBJ whole genome shotgun (WGS) entry which is preliminary data.</text>
</comment>
<keyword evidence="3" id="KW-1185">Reference proteome</keyword>
<evidence type="ECO:0000313" key="2">
    <source>
        <dbReference type="EMBL" id="MFC6034157.1"/>
    </source>
</evidence>
<dbReference type="RefSeq" id="WP_379880531.1">
    <property type="nucleotide sequence ID" value="NZ_JBHPON010000001.1"/>
</dbReference>
<reference evidence="2 3" key="1">
    <citation type="submission" date="2024-09" db="EMBL/GenBank/DDBJ databases">
        <authorList>
            <person name="Zhang Z.-H."/>
        </authorList>
    </citation>
    <scope>NUCLEOTIDE SEQUENCE [LARGE SCALE GENOMIC DNA]</scope>
    <source>
        <strain evidence="2 3">HHTR114</strain>
    </source>
</reference>
<feature type="chain" id="PRO_5046518026" description="Tissue inhibitor of metalloproteinase" evidence="1">
    <location>
        <begin position="21"/>
        <end position="143"/>
    </location>
</feature>
<evidence type="ECO:0008006" key="4">
    <source>
        <dbReference type="Google" id="ProtNLM"/>
    </source>
</evidence>
<organism evidence="2 3">
    <name type="scientific">Hyphococcus aureus</name>
    <dbReference type="NCBI Taxonomy" id="2666033"/>
    <lineage>
        <taxon>Bacteria</taxon>
        <taxon>Pseudomonadati</taxon>
        <taxon>Pseudomonadota</taxon>
        <taxon>Alphaproteobacteria</taxon>
        <taxon>Parvularculales</taxon>
        <taxon>Parvularculaceae</taxon>
        <taxon>Hyphococcus</taxon>
    </lineage>
</organism>
<keyword evidence="1" id="KW-0732">Signal</keyword>
<proteinExistence type="predicted"/>
<protein>
    <recommendedName>
        <fullName evidence="4">Tissue inhibitor of metalloproteinase</fullName>
    </recommendedName>
</protein>